<evidence type="ECO:0000259" key="1">
    <source>
        <dbReference type="Pfam" id="PF00149"/>
    </source>
</evidence>
<gene>
    <name evidence="2" type="ORF">Q2T52_04990</name>
</gene>
<name>A0ABT8SSZ9_9HYPH</name>
<protein>
    <submittedName>
        <fullName evidence="2">Metallophosphoesterase</fullName>
    </submittedName>
</protein>
<dbReference type="InterPro" id="IPR004843">
    <property type="entry name" value="Calcineurin-like_PHP"/>
</dbReference>
<proteinExistence type="predicted"/>
<dbReference type="Proteomes" id="UP001169006">
    <property type="component" value="Unassembled WGS sequence"/>
</dbReference>
<dbReference type="Gene3D" id="3.60.21.10">
    <property type="match status" value="1"/>
</dbReference>
<keyword evidence="3" id="KW-1185">Reference proteome</keyword>
<organism evidence="2 3">
    <name type="scientific">Rhizobium oryzicola</name>
    <dbReference type="NCBI Taxonomy" id="1232668"/>
    <lineage>
        <taxon>Bacteria</taxon>
        <taxon>Pseudomonadati</taxon>
        <taxon>Pseudomonadota</taxon>
        <taxon>Alphaproteobacteria</taxon>
        <taxon>Hyphomicrobiales</taxon>
        <taxon>Rhizobiaceae</taxon>
        <taxon>Rhizobium/Agrobacterium group</taxon>
        <taxon>Rhizobium</taxon>
    </lineage>
</organism>
<comment type="caution">
    <text evidence="2">The sequence shown here is derived from an EMBL/GenBank/DDBJ whole genome shotgun (WGS) entry which is preliminary data.</text>
</comment>
<dbReference type="EMBL" id="JAUKWQ010000001">
    <property type="protein sequence ID" value="MDO1581446.1"/>
    <property type="molecule type" value="Genomic_DNA"/>
</dbReference>
<reference evidence="2" key="2">
    <citation type="submission" date="2023-07" db="EMBL/GenBank/DDBJ databases">
        <authorList>
            <person name="Sun H."/>
        </authorList>
    </citation>
    <scope>NUCLEOTIDE SEQUENCE</scope>
    <source>
        <strain evidence="2">05753</strain>
    </source>
</reference>
<dbReference type="InterPro" id="IPR029052">
    <property type="entry name" value="Metallo-depent_PP-like"/>
</dbReference>
<dbReference type="RefSeq" id="WP_302075553.1">
    <property type="nucleotide sequence ID" value="NZ_JAUKWQ010000001.1"/>
</dbReference>
<evidence type="ECO:0000313" key="3">
    <source>
        <dbReference type="Proteomes" id="UP001169006"/>
    </source>
</evidence>
<evidence type="ECO:0000313" key="2">
    <source>
        <dbReference type="EMBL" id="MDO1581446.1"/>
    </source>
</evidence>
<accession>A0ABT8SSZ9</accession>
<feature type="domain" description="Calcineurin-like phosphoesterase" evidence="1">
    <location>
        <begin position="7"/>
        <end position="228"/>
    </location>
</feature>
<dbReference type="Pfam" id="PF00149">
    <property type="entry name" value="Metallophos"/>
    <property type="match status" value="1"/>
</dbReference>
<dbReference type="PANTHER" id="PTHR16509:SF1">
    <property type="entry name" value="MANGANESE-DEPENDENT ADP-RIBOSE_CDP-ALCOHOL DIPHOSPHATASE"/>
    <property type="match status" value="1"/>
</dbReference>
<dbReference type="PANTHER" id="PTHR16509">
    <property type="match status" value="1"/>
</dbReference>
<reference evidence="2" key="1">
    <citation type="journal article" date="2015" name="Int. J. Syst. Evol. Microbiol.">
        <title>Rhizobium oryzicola sp. nov., potential plant-growth-promoting endophytic bacteria isolated from rice roots.</title>
        <authorList>
            <person name="Zhang X.X."/>
            <person name="Gao J.S."/>
            <person name="Cao Y.H."/>
            <person name="Sheirdil R.A."/>
            <person name="Wang X.C."/>
            <person name="Zhang L."/>
        </authorList>
    </citation>
    <scope>NUCLEOTIDE SEQUENCE</scope>
    <source>
        <strain evidence="2">05753</strain>
    </source>
</reference>
<sequence>MTEQPLLRIGVIADPQYADLDPNPALNRYFRESVAKISAAIETFEGEDLAFVITLGDLIDRGFENFAPALAAYAPSRHECLFLPGNHDYLIAPEKIADLPTVLGMPAPYYSFHKAGIRFLIINGCEDSLFATADNLERQEQARRRLLALKAEGAANAMDWNAGLTDTQFAWIEAELAAAKAAGEPVIVMGHYPIYPEHDHNLWDWQRLAKLFEQNPQVIAYLCGHNHQGNLGRFGNTWCINFRGMVDTPAENAFAILNLHAAHIEIQGFGRQESLTLRR</sequence>
<dbReference type="SUPFAM" id="SSF56300">
    <property type="entry name" value="Metallo-dependent phosphatases"/>
    <property type="match status" value="1"/>
</dbReference>